<evidence type="ECO:0000313" key="6">
    <source>
        <dbReference type="Proteomes" id="UP001149074"/>
    </source>
</evidence>
<evidence type="ECO:0000256" key="2">
    <source>
        <dbReference type="ARBA" id="ARBA00009986"/>
    </source>
</evidence>
<dbReference type="RefSeq" id="XP_056473531.1">
    <property type="nucleotide sequence ID" value="XM_056617372.1"/>
</dbReference>
<dbReference type="Gene3D" id="3.40.309.10">
    <property type="entry name" value="Aldehyde Dehydrogenase, Chain A, domain 2"/>
    <property type="match status" value="1"/>
</dbReference>
<evidence type="ECO:0000259" key="4">
    <source>
        <dbReference type="Pfam" id="PF00171"/>
    </source>
</evidence>
<comment type="caution">
    <text evidence="5">The sequence shown here is derived from an EMBL/GenBank/DDBJ whole genome shotgun (WGS) entry which is preliminary data.</text>
</comment>
<name>A0A9W9KAE0_9EURO</name>
<proteinExistence type="inferred from homology"/>
<dbReference type="PANTHER" id="PTHR43353">
    <property type="entry name" value="SUCCINATE-SEMIALDEHYDE DEHYDROGENASE, MITOCHONDRIAL"/>
    <property type="match status" value="1"/>
</dbReference>
<comment type="similarity">
    <text evidence="2">Belongs to the aldehyde dehydrogenase family.</text>
</comment>
<dbReference type="InterPro" id="IPR015590">
    <property type="entry name" value="Aldehyde_DH_dom"/>
</dbReference>
<dbReference type="AlphaFoldDB" id="A0A9W9KAE0"/>
<dbReference type="InterPro" id="IPR016163">
    <property type="entry name" value="Ald_DH_C"/>
</dbReference>
<dbReference type="GO" id="GO:0004777">
    <property type="term" value="F:succinate-semialdehyde dehydrogenase (NAD+) activity"/>
    <property type="evidence" value="ECO:0007669"/>
    <property type="project" value="TreeGrafter"/>
</dbReference>
<dbReference type="InterPro" id="IPR050740">
    <property type="entry name" value="Aldehyde_DH_Superfamily"/>
</dbReference>
<keyword evidence="3" id="KW-0560">Oxidoreductase</keyword>
<dbReference type="FunFam" id="3.40.605.10:FF:000063">
    <property type="entry name" value="Succinate-semialdehyde dehydrogenase, mitochondrial"/>
    <property type="match status" value="1"/>
</dbReference>
<feature type="domain" description="Aldehyde dehydrogenase" evidence="4">
    <location>
        <begin position="25"/>
        <end position="506"/>
    </location>
</feature>
<dbReference type="GeneID" id="81356351"/>
<organism evidence="5 6">
    <name type="scientific">Penicillium argentinense</name>
    <dbReference type="NCBI Taxonomy" id="1131581"/>
    <lineage>
        <taxon>Eukaryota</taxon>
        <taxon>Fungi</taxon>
        <taxon>Dikarya</taxon>
        <taxon>Ascomycota</taxon>
        <taxon>Pezizomycotina</taxon>
        <taxon>Eurotiomycetes</taxon>
        <taxon>Eurotiomycetidae</taxon>
        <taxon>Eurotiales</taxon>
        <taxon>Aspergillaceae</taxon>
        <taxon>Penicillium</taxon>
    </lineage>
</organism>
<dbReference type="GO" id="GO:0009450">
    <property type="term" value="P:gamma-aminobutyric acid catabolic process"/>
    <property type="evidence" value="ECO:0007669"/>
    <property type="project" value="TreeGrafter"/>
</dbReference>
<evidence type="ECO:0000256" key="1">
    <source>
        <dbReference type="ARBA" id="ARBA00005176"/>
    </source>
</evidence>
<accession>A0A9W9KAE0</accession>
<dbReference type="CDD" id="cd07103">
    <property type="entry name" value="ALDH_F5_SSADH_GabD"/>
    <property type="match status" value="1"/>
</dbReference>
<dbReference type="Gene3D" id="3.40.605.10">
    <property type="entry name" value="Aldehyde Dehydrogenase, Chain A, domain 1"/>
    <property type="match status" value="1"/>
</dbReference>
<evidence type="ECO:0000313" key="5">
    <source>
        <dbReference type="EMBL" id="KAJ5097877.1"/>
    </source>
</evidence>
<dbReference type="InterPro" id="IPR016161">
    <property type="entry name" value="Ald_DH/histidinol_DH"/>
</dbReference>
<dbReference type="Proteomes" id="UP001149074">
    <property type="component" value="Unassembled WGS sequence"/>
</dbReference>
<reference evidence="5" key="2">
    <citation type="journal article" date="2023" name="IMA Fungus">
        <title>Comparative genomic study of the Penicillium genus elucidates a diverse pangenome and 15 lateral gene transfer events.</title>
        <authorList>
            <person name="Petersen C."/>
            <person name="Sorensen T."/>
            <person name="Nielsen M.R."/>
            <person name="Sondergaard T.E."/>
            <person name="Sorensen J.L."/>
            <person name="Fitzpatrick D.A."/>
            <person name="Frisvad J.C."/>
            <person name="Nielsen K.L."/>
        </authorList>
    </citation>
    <scope>NUCLEOTIDE SEQUENCE</scope>
    <source>
        <strain evidence="5">IBT 30761</strain>
    </source>
</reference>
<dbReference type="EMBL" id="JAPQKI010000005">
    <property type="protein sequence ID" value="KAJ5097877.1"/>
    <property type="molecule type" value="Genomic_DNA"/>
</dbReference>
<dbReference type="OrthoDB" id="310895at2759"/>
<gene>
    <name evidence="5" type="ORF">N7532_004878</name>
</gene>
<keyword evidence="6" id="KW-1185">Reference proteome</keyword>
<reference evidence="5" key="1">
    <citation type="submission" date="2022-11" db="EMBL/GenBank/DDBJ databases">
        <authorList>
            <person name="Petersen C."/>
        </authorList>
    </citation>
    <scope>NUCLEOTIDE SEQUENCE</scope>
    <source>
        <strain evidence="5">IBT 30761</strain>
    </source>
</reference>
<dbReference type="InterPro" id="IPR016162">
    <property type="entry name" value="Ald_DH_N"/>
</dbReference>
<dbReference type="FunFam" id="3.40.309.10:FF:000004">
    <property type="entry name" value="Succinate-semialdehyde dehydrogenase I"/>
    <property type="match status" value="1"/>
</dbReference>
<dbReference type="Pfam" id="PF00171">
    <property type="entry name" value="Aldedh"/>
    <property type="match status" value="1"/>
</dbReference>
<dbReference type="PANTHER" id="PTHR43353:SF7">
    <property type="entry name" value="SUCCINATE SEMIALDEHYDE DEHYDROGENASE (EUROFUNG)"/>
    <property type="match status" value="1"/>
</dbReference>
<comment type="pathway">
    <text evidence="1">Amino-acid degradation; 4-aminobutanoate degradation.</text>
</comment>
<protein>
    <recommendedName>
        <fullName evidence="4">Aldehyde dehydrogenase domain-containing protein</fullName>
    </recommendedName>
</protein>
<dbReference type="SUPFAM" id="SSF53720">
    <property type="entry name" value="ALDH-like"/>
    <property type="match status" value="1"/>
</dbReference>
<evidence type="ECO:0000256" key="3">
    <source>
        <dbReference type="ARBA" id="ARBA00023002"/>
    </source>
</evidence>
<sequence length="517" mass="55996">MSNPLPLRLDDPSLLHGASLLHGKWVQAQEQQKFAIEDPGSRQIFAHCPNNRLQDVDQYVESAHIAFLEYREANPRERAKRLLNWHSLITNARSDIAKLIVYETGKPMTEALGEVDYALGFAWWFSGEAERVRGSVAQPSVSNRRTLVIKQPIGVSVALVPWNFPVAMTIRKAAAALAAGCSMIVKPSPETPLSTLALADLALRAGFKPGVLNIITTDNENTPIVSERLCKHPLVRKVTFTGSTAVGSIIAKHCSDGLKKVTLELGGNGPFLIFDDGDLDQALAALMILKWRTAGQACTHANRVYVQSGVYDKFLPMLVNATKKIQVGHGTAKDTTMGALTTSRGLTKMERHIADAVSKGGQIAYGGKRLTSLSGNFFQPTIISGMTPSMLTSQEEIFGPLLGLYRFETEEEAVQMANDTSMGLAAYFFTKDTSRSWRLLESLEAGMIGMNTGKATIIHPIYTGLSQNILGNASAAESPFGGIKSSGYGKEAGKDVAIEEYLISKTGTLTVDPISKL</sequence>
<dbReference type="GO" id="GO:0005737">
    <property type="term" value="C:cytoplasm"/>
    <property type="evidence" value="ECO:0007669"/>
    <property type="project" value="TreeGrafter"/>
</dbReference>